<dbReference type="InterPro" id="IPR026444">
    <property type="entry name" value="Secre_tail"/>
</dbReference>
<organism evidence="3 4">
    <name type="scientific">Algibacter mikhailovii</name>
    <dbReference type="NCBI Taxonomy" id="425498"/>
    <lineage>
        <taxon>Bacteria</taxon>
        <taxon>Pseudomonadati</taxon>
        <taxon>Bacteroidota</taxon>
        <taxon>Flavobacteriia</taxon>
        <taxon>Flavobacteriales</taxon>
        <taxon>Flavobacteriaceae</taxon>
        <taxon>Algibacter</taxon>
    </lineage>
</organism>
<proteinExistence type="predicted"/>
<keyword evidence="1 2" id="KW-0732">Signal</keyword>
<keyword evidence="4" id="KW-1185">Reference proteome</keyword>
<feature type="chain" id="PRO_5037471820" description="T9SS type A sorting domain-containing protein" evidence="2">
    <location>
        <begin position="21"/>
        <end position="827"/>
    </location>
</feature>
<evidence type="ECO:0000313" key="4">
    <source>
        <dbReference type="Proteomes" id="UP000636004"/>
    </source>
</evidence>
<comment type="caution">
    <text evidence="3">The sequence shown here is derived from an EMBL/GenBank/DDBJ whole genome shotgun (WGS) entry which is preliminary data.</text>
</comment>
<dbReference type="EMBL" id="BMWZ01000005">
    <property type="protein sequence ID" value="GGZ84420.1"/>
    <property type="molecule type" value="Genomic_DNA"/>
</dbReference>
<dbReference type="NCBIfam" id="TIGR04183">
    <property type="entry name" value="Por_Secre_tail"/>
    <property type="match status" value="1"/>
</dbReference>
<evidence type="ECO:0000256" key="1">
    <source>
        <dbReference type="ARBA" id="ARBA00022729"/>
    </source>
</evidence>
<accession>A0A918R3H7</accession>
<evidence type="ECO:0008006" key="5">
    <source>
        <dbReference type="Google" id="ProtNLM"/>
    </source>
</evidence>
<name>A0A918R3H7_9FLAO</name>
<gene>
    <name evidence="3" type="ORF">GCM10007028_22940</name>
</gene>
<feature type="signal peptide" evidence="2">
    <location>
        <begin position="1"/>
        <end position="20"/>
    </location>
</feature>
<evidence type="ECO:0000313" key="3">
    <source>
        <dbReference type="EMBL" id="GGZ84420.1"/>
    </source>
</evidence>
<sequence>MIQKITCILLLFIVSTFSYGQGTTLNPGDIAITGFNSEDSVVEAGFIGFFGSRTTTENEFSFVLLNDIENGTVIRFTDNGWNDQDNPDTFRTGEGVLIWTADSDFPCGTEITIPTGTGEGWFFGIPFTFDLEPSDGELDISEISNFDLDTNGDQILAYQGTDDNPDFVFGINFNADDWRGRGANSDQTSGQPRGLTDNIDEVSVIEFDNGKYDCTVTLGTGSILESICIAGNWDTQDTPRYDLSDYCDFVCGDCRARVTWDDDGWSNGTGPDATNEVIIASPYNTADDGDITACSITINTGVTLTVENTTYIEIEHDAIVNGDLTIETQGNFVQRGEGSDAGSFIGSGTVNKTTPSKADWYYYTYWSSPVVGATIDDVFPLVDGDSRYYFEAINFRDSDGDDVDDNGDDWNFAFGSSTMETGVGYAVTGIKSSTYPAVDNVTFFGEFNTGDETVDIFVNGGNPNVKWNFIGNPYPSAIDFDLFAAANSAVVEGVAYFWSQFRPPLASNPGNSKLNLNQADYAVYNFSGGVGTEPGGAGVTPNGFIPSGQGFFIPAITTGTATFTNTMRMATATSNEQFFKIASTKKSAATNTIANKLWVNLTSNNGVFNQTLIAYVDGATDGKDPMAYDAPKVFNPGFAAALYSIMENDSGKYIIQGKEPNSINEDDVIKLGFSTTITVPTEFKLSIDHLQGDFLNSNAIYIKDNALNTIHNLTDSDYSFTSEVGEFNERFEIIFKEEAALSLDENNVENNTLRIVSLYGDAFLFKTSDHLSIKTVAIFDLLGRQLYDLKGTKSAETYSLSNLSKATYVVRVQLSNGAVITKKIIKN</sequence>
<reference evidence="3" key="1">
    <citation type="journal article" date="2014" name="Int. J. Syst. Evol. Microbiol.">
        <title>Complete genome sequence of Corynebacterium casei LMG S-19264T (=DSM 44701T), isolated from a smear-ripened cheese.</title>
        <authorList>
            <consortium name="US DOE Joint Genome Institute (JGI-PGF)"/>
            <person name="Walter F."/>
            <person name="Albersmeier A."/>
            <person name="Kalinowski J."/>
            <person name="Ruckert C."/>
        </authorList>
    </citation>
    <scope>NUCLEOTIDE SEQUENCE</scope>
    <source>
        <strain evidence="3">KCTC 12710</strain>
    </source>
</reference>
<reference evidence="3" key="2">
    <citation type="submission" date="2020-09" db="EMBL/GenBank/DDBJ databases">
        <authorList>
            <person name="Sun Q."/>
            <person name="Kim S."/>
        </authorList>
    </citation>
    <scope>NUCLEOTIDE SEQUENCE</scope>
    <source>
        <strain evidence="3">KCTC 12710</strain>
    </source>
</reference>
<dbReference type="Proteomes" id="UP000636004">
    <property type="component" value="Unassembled WGS sequence"/>
</dbReference>
<evidence type="ECO:0000256" key="2">
    <source>
        <dbReference type="SAM" id="SignalP"/>
    </source>
</evidence>
<protein>
    <recommendedName>
        <fullName evidence="5">T9SS type A sorting domain-containing protein</fullName>
    </recommendedName>
</protein>
<dbReference type="AlphaFoldDB" id="A0A918R3H7"/>
<dbReference type="NCBIfam" id="NF033708">
    <property type="entry name" value="T9SS_Cterm_ChiA"/>
    <property type="match status" value="1"/>
</dbReference>
<dbReference type="RefSeq" id="WP_189360952.1">
    <property type="nucleotide sequence ID" value="NZ_BMWZ01000005.1"/>
</dbReference>